<organism evidence="1">
    <name type="scientific">Siphoviridae sp. ctA4S13</name>
    <dbReference type="NCBI Taxonomy" id="2826179"/>
    <lineage>
        <taxon>Viruses</taxon>
        <taxon>Duplodnaviria</taxon>
        <taxon>Heunggongvirae</taxon>
        <taxon>Uroviricota</taxon>
        <taxon>Caudoviricetes</taxon>
    </lineage>
</organism>
<dbReference type="EMBL" id="BK014961">
    <property type="protein sequence ID" value="DAD84538.1"/>
    <property type="molecule type" value="Genomic_DNA"/>
</dbReference>
<accession>A0A8S5MQY3</accession>
<proteinExistence type="predicted"/>
<protein>
    <submittedName>
        <fullName evidence="1">Uncharacterized protein</fullName>
    </submittedName>
</protein>
<name>A0A8S5MQY3_9CAUD</name>
<reference evidence="1" key="1">
    <citation type="journal article" date="2021" name="Proc. Natl. Acad. Sci. U.S.A.">
        <title>A Catalog of Tens of Thousands of Viruses from Human Metagenomes Reveals Hidden Associations with Chronic Diseases.</title>
        <authorList>
            <person name="Tisza M.J."/>
            <person name="Buck C.B."/>
        </authorList>
    </citation>
    <scope>NUCLEOTIDE SEQUENCE</scope>
    <source>
        <strain evidence="1">CtA4S13</strain>
    </source>
</reference>
<evidence type="ECO:0000313" key="1">
    <source>
        <dbReference type="EMBL" id="DAD84538.1"/>
    </source>
</evidence>
<sequence>MYRFTLCSMPISESTPTPLQCKQGKRYTYIVIR</sequence>